<dbReference type="Gene3D" id="3.20.20.150">
    <property type="entry name" value="Divalent-metal-dependent TIM barrel enzymes"/>
    <property type="match status" value="1"/>
</dbReference>
<dbReference type="Pfam" id="PF01261">
    <property type="entry name" value="AP_endonuc_2"/>
    <property type="match status" value="1"/>
</dbReference>
<feature type="domain" description="Xylose isomerase-like TIM barrel" evidence="1">
    <location>
        <begin position="24"/>
        <end position="248"/>
    </location>
</feature>
<gene>
    <name evidence="2" type="ORF">GCM10010911_50010</name>
</gene>
<dbReference type="AlphaFoldDB" id="A0A917DZY0"/>
<protein>
    <recommendedName>
        <fullName evidence="1">Xylose isomerase-like TIM barrel domain-containing protein</fullName>
    </recommendedName>
</protein>
<name>A0A917DZY0_9BACL</name>
<proteinExistence type="predicted"/>
<sequence length="275" mass="30391">MLNMMTLTCFADEISMDLSEQLEVMAGLGLRHIELRNIWGKNVLALTDEDKARAKSILDEKGFRISSIGSPIGKYNITDPFEPQIEAMHAAVSAAHYFGAIYIRIFSYFIPEGEHAAYREEVIFRMKALTRIAEQGNVVLIIENESGVYGDLPEHCLTILQACNSTHAMLALDPGNFVNNDIRPASEAYPKLSAYVDYIHIKDASRNPRMFVPAGAGEGEFPALLAALKQDGFQGFLSVEPHLHAYLPEATDSERVIAAVYALTALLEEAGIAWQ</sequence>
<dbReference type="EMBL" id="BMHP01000004">
    <property type="protein sequence ID" value="GGD85610.1"/>
    <property type="molecule type" value="Genomic_DNA"/>
</dbReference>
<evidence type="ECO:0000313" key="3">
    <source>
        <dbReference type="Proteomes" id="UP000612456"/>
    </source>
</evidence>
<accession>A0A917DZY0</accession>
<dbReference type="InterPro" id="IPR050312">
    <property type="entry name" value="IolE/XylAMocC-like"/>
</dbReference>
<dbReference type="Proteomes" id="UP000612456">
    <property type="component" value="Unassembled WGS sequence"/>
</dbReference>
<organism evidence="2 3">
    <name type="scientific">Paenibacillus nasutitermitis</name>
    <dbReference type="NCBI Taxonomy" id="1652958"/>
    <lineage>
        <taxon>Bacteria</taxon>
        <taxon>Bacillati</taxon>
        <taxon>Bacillota</taxon>
        <taxon>Bacilli</taxon>
        <taxon>Bacillales</taxon>
        <taxon>Paenibacillaceae</taxon>
        <taxon>Paenibacillus</taxon>
    </lineage>
</organism>
<reference evidence="2" key="2">
    <citation type="submission" date="2020-09" db="EMBL/GenBank/DDBJ databases">
        <authorList>
            <person name="Sun Q."/>
            <person name="Zhou Y."/>
        </authorList>
    </citation>
    <scope>NUCLEOTIDE SEQUENCE</scope>
    <source>
        <strain evidence="2">CGMCC 1.15178</strain>
    </source>
</reference>
<dbReference type="PANTHER" id="PTHR12110">
    <property type="entry name" value="HYDROXYPYRUVATE ISOMERASE"/>
    <property type="match status" value="1"/>
</dbReference>
<dbReference type="InterPro" id="IPR036237">
    <property type="entry name" value="Xyl_isomerase-like_sf"/>
</dbReference>
<evidence type="ECO:0000313" key="2">
    <source>
        <dbReference type="EMBL" id="GGD85610.1"/>
    </source>
</evidence>
<dbReference type="SUPFAM" id="SSF51658">
    <property type="entry name" value="Xylose isomerase-like"/>
    <property type="match status" value="1"/>
</dbReference>
<comment type="caution">
    <text evidence="2">The sequence shown here is derived from an EMBL/GenBank/DDBJ whole genome shotgun (WGS) entry which is preliminary data.</text>
</comment>
<evidence type="ECO:0000259" key="1">
    <source>
        <dbReference type="Pfam" id="PF01261"/>
    </source>
</evidence>
<reference evidence="2" key="1">
    <citation type="journal article" date="2014" name="Int. J. Syst. Evol. Microbiol.">
        <title>Complete genome sequence of Corynebacterium casei LMG S-19264T (=DSM 44701T), isolated from a smear-ripened cheese.</title>
        <authorList>
            <consortium name="US DOE Joint Genome Institute (JGI-PGF)"/>
            <person name="Walter F."/>
            <person name="Albersmeier A."/>
            <person name="Kalinowski J."/>
            <person name="Ruckert C."/>
        </authorList>
    </citation>
    <scope>NUCLEOTIDE SEQUENCE</scope>
    <source>
        <strain evidence="2">CGMCC 1.15178</strain>
    </source>
</reference>
<dbReference type="InterPro" id="IPR013022">
    <property type="entry name" value="Xyl_isomerase-like_TIM-brl"/>
</dbReference>
<keyword evidence="3" id="KW-1185">Reference proteome</keyword>
<dbReference type="PANTHER" id="PTHR12110:SF41">
    <property type="entry name" value="INOSOSE DEHYDRATASE"/>
    <property type="match status" value="1"/>
</dbReference>